<dbReference type="Gene3D" id="3.40.800.10">
    <property type="entry name" value="Ureohydrolase domain"/>
    <property type="match status" value="1"/>
</dbReference>
<keyword evidence="13" id="KW-1185">Reference proteome</keyword>
<dbReference type="GO" id="GO:0030145">
    <property type="term" value="F:manganese ion binding"/>
    <property type="evidence" value="ECO:0007669"/>
    <property type="project" value="TreeGrafter"/>
</dbReference>
<dbReference type="PROSITE" id="PS01053">
    <property type="entry name" value="ARGINASE_1"/>
    <property type="match status" value="1"/>
</dbReference>
<gene>
    <name evidence="12" type="ORF">BU24DRAFT_353543</name>
</gene>
<keyword evidence="5 11" id="KW-0479">Metal-binding</keyword>
<keyword evidence="7 11" id="KW-0464">Manganese</keyword>
<dbReference type="GO" id="GO:0000050">
    <property type="term" value="P:urea cycle"/>
    <property type="evidence" value="ECO:0007669"/>
    <property type="project" value="UniProtKB-UniPathway"/>
</dbReference>
<dbReference type="PANTHER" id="PTHR43782">
    <property type="entry name" value="ARGINASE"/>
    <property type="match status" value="1"/>
</dbReference>
<evidence type="ECO:0000256" key="6">
    <source>
        <dbReference type="ARBA" id="ARBA00022801"/>
    </source>
</evidence>
<comment type="catalytic activity">
    <reaction evidence="8 11">
        <text>L-arginine + H2O = urea + L-ornithine</text>
        <dbReference type="Rhea" id="RHEA:20569"/>
        <dbReference type="ChEBI" id="CHEBI:15377"/>
        <dbReference type="ChEBI" id="CHEBI:16199"/>
        <dbReference type="ChEBI" id="CHEBI:32682"/>
        <dbReference type="ChEBI" id="CHEBI:46911"/>
        <dbReference type="EC" id="3.5.3.1"/>
    </reaction>
</comment>
<dbReference type="InterPro" id="IPR020855">
    <property type="entry name" value="Ureohydrolase_Mn_BS"/>
</dbReference>
<dbReference type="GO" id="GO:0004053">
    <property type="term" value="F:arginase activity"/>
    <property type="evidence" value="ECO:0007669"/>
    <property type="project" value="UniProtKB-EC"/>
</dbReference>
<dbReference type="PANTHER" id="PTHR43782:SF3">
    <property type="entry name" value="ARGINASE"/>
    <property type="match status" value="1"/>
</dbReference>
<dbReference type="UniPathway" id="UPA00158">
    <property type="reaction ID" value="UER00270"/>
</dbReference>
<dbReference type="EC" id="3.5.3.1" evidence="2 11"/>
<evidence type="ECO:0000256" key="3">
    <source>
        <dbReference type="ARBA" id="ARBA00018123"/>
    </source>
</evidence>
<dbReference type="Pfam" id="PF00491">
    <property type="entry name" value="Arginase"/>
    <property type="match status" value="1"/>
</dbReference>
<dbReference type="AlphaFoldDB" id="A0A6A5XHP2"/>
<proteinExistence type="inferred from homology"/>
<dbReference type="GO" id="GO:0006525">
    <property type="term" value="P:arginine metabolic process"/>
    <property type="evidence" value="ECO:0007669"/>
    <property type="project" value="UniProtKB-KW"/>
</dbReference>
<dbReference type="GO" id="GO:0005634">
    <property type="term" value="C:nucleus"/>
    <property type="evidence" value="ECO:0007669"/>
    <property type="project" value="TreeGrafter"/>
</dbReference>
<evidence type="ECO:0000313" key="12">
    <source>
        <dbReference type="EMBL" id="KAF2012377.1"/>
    </source>
</evidence>
<dbReference type="PROSITE" id="PS51409">
    <property type="entry name" value="ARGINASE_2"/>
    <property type="match status" value="1"/>
</dbReference>
<evidence type="ECO:0000256" key="4">
    <source>
        <dbReference type="ARBA" id="ARBA00022503"/>
    </source>
</evidence>
<protein>
    <recommendedName>
        <fullName evidence="3 11">Arginase</fullName>
        <ecNumber evidence="2 11">3.5.3.1</ecNumber>
    </recommendedName>
</protein>
<dbReference type="SUPFAM" id="SSF52768">
    <property type="entry name" value="Arginase/deacetylase"/>
    <property type="match status" value="1"/>
</dbReference>
<keyword evidence="4 11" id="KW-0056">Arginine metabolism</keyword>
<name>A0A6A5XHP2_9PLEO</name>
<comment type="pathway">
    <text evidence="1">Nitrogen metabolism; urea cycle; L-ornithine and urea from L-arginine: step 1/1.</text>
</comment>
<evidence type="ECO:0000256" key="9">
    <source>
        <dbReference type="PROSITE-ProRule" id="PRU00742"/>
    </source>
</evidence>
<sequence>MTSAPSKQPKFLPARNELGVVAVGFSGGQPKAGVDAAPMALIEAGLIQQLEEDLEFKVSFDGQVHSYSEILPADDPPYRNMKRPKFASAVTREVSEQVYNYAKDGKLVLTLGGDHSIAIGTISGTARAIRERLGREMAVIWVDAHADINTPETSDSGNIHGMPVSFLTGLATETREDVFGWLQDHHRLSTKKLVYIGLRDIDKGEKKILKEHGIKAFSMHDIDRHGIGKVMDMALGWIGSDTPIHLSFDIDALDPMWAPSTGTAVRGGLTLREGDFIAECVAETGSLVALDLVEVNPSLDEQGATDTVRSGLSIIRCSLGDTLL</sequence>
<evidence type="ECO:0000256" key="7">
    <source>
        <dbReference type="ARBA" id="ARBA00023211"/>
    </source>
</evidence>
<evidence type="ECO:0000256" key="11">
    <source>
        <dbReference type="RuleBase" id="RU361159"/>
    </source>
</evidence>
<dbReference type="GO" id="GO:0005829">
    <property type="term" value="C:cytosol"/>
    <property type="evidence" value="ECO:0007669"/>
    <property type="project" value="TreeGrafter"/>
</dbReference>
<dbReference type="CDD" id="cd09989">
    <property type="entry name" value="Arginase"/>
    <property type="match status" value="1"/>
</dbReference>
<evidence type="ECO:0000256" key="1">
    <source>
        <dbReference type="ARBA" id="ARBA00005098"/>
    </source>
</evidence>
<reference evidence="12" key="1">
    <citation type="journal article" date="2020" name="Stud. Mycol.">
        <title>101 Dothideomycetes genomes: a test case for predicting lifestyles and emergence of pathogens.</title>
        <authorList>
            <person name="Haridas S."/>
            <person name="Albert R."/>
            <person name="Binder M."/>
            <person name="Bloem J."/>
            <person name="Labutti K."/>
            <person name="Salamov A."/>
            <person name="Andreopoulos B."/>
            <person name="Baker S."/>
            <person name="Barry K."/>
            <person name="Bills G."/>
            <person name="Bluhm B."/>
            <person name="Cannon C."/>
            <person name="Castanera R."/>
            <person name="Culley D."/>
            <person name="Daum C."/>
            <person name="Ezra D."/>
            <person name="Gonzalez J."/>
            <person name="Henrissat B."/>
            <person name="Kuo A."/>
            <person name="Liang C."/>
            <person name="Lipzen A."/>
            <person name="Lutzoni F."/>
            <person name="Magnuson J."/>
            <person name="Mondo S."/>
            <person name="Nolan M."/>
            <person name="Ohm R."/>
            <person name="Pangilinan J."/>
            <person name="Park H.-J."/>
            <person name="Ramirez L."/>
            <person name="Alfaro M."/>
            <person name="Sun H."/>
            <person name="Tritt A."/>
            <person name="Yoshinaga Y."/>
            <person name="Zwiers L.-H."/>
            <person name="Turgeon B."/>
            <person name="Goodwin S."/>
            <person name="Spatafora J."/>
            <person name="Crous P."/>
            <person name="Grigoriev I."/>
        </authorList>
    </citation>
    <scope>NUCLEOTIDE SEQUENCE</scope>
    <source>
        <strain evidence="12">CBS 175.79</strain>
    </source>
</reference>
<evidence type="ECO:0000256" key="8">
    <source>
        <dbReference type="ARBA" id="ARBA00047391"/>
    </source>
</evidence>
<dbReference type="InterPro" id="IPR006035">
    <property type="entry name" value="Ureohydrolase"/>
</dbReference>
<evidence type="ECO:0000256" key="2">
    <source>
        <dbReference type="ARBA" id="ARBA00012168"/>
    </source>
</evidence>
<dbReference type="PRINTS" id="PR00116">
    <property type="entry name" value="ARGINASE"/>
</dbReference>
<dbReference type="OrthoDB" id="9992747at2759"/>
<accession>A0A6A5XHP2</accession>
<dbReference type="InterPro" id="IPR023696">
    <property type="entry name" value="Ureohydrolase_dom_sf"/>
</dbReference>
<evidence type="ECO:0000256" key="5">
    <source>
        <dbReference type="ARBA" id="ARBA00022723"/>
    </source>
</evidence>
<dbReference type="NCBIfam" id="TIGR01229">
    <property type="entry name" value="rocF_arginase"/>
    <property type="match status" value="1"/>
</dbReference>
<evidence type="ECO:0000256" key="10">
    <source>
        <dbReference type="RuleBase" id="RU003684"/>
    </source>
</evidence>
<comment type="cofactor">
    <cofactor evidence="11">
        <name>Mn(2+)</name>
        <dbReference type="ChEBI" id="CHEBI:29035"/>
    </cofactor>
    <text evidence="11">Binds 2 manganese ions per subunit.</text>
</comment>
<dbReference type="RefSeq" id="XP_033380716.1">
    <property type="nucleotide sequence ID" value="XM_033523782.1"/>
</dbReference>
<comment type="similarity">
    <text evidence="9 10">Belongs to the arginase family.</text>
</comment>
<dbReference type="EMBL" id="ML978073">
    <property type="protein sequence ID" value="KAF2012377.1"/>
    <property type="molecule type" value="Genomic_DNA"/>
</dbReference>
<dbReference type="InterPro" id="IPR014033">
    <property type="entry name" value="Arginase"/>
</dbReference>
<dbReference type="FunFam" id="3.40.800.10:FF:000009">
    <property type="entry name" value="Arginase"/>
    <property type="match status" value="1"/>
</dbReference>
<organism evidence="12 13">
    <name type="scientific">Aaosphaeria arxii CBS 175.79</name>
    <dbReference type="NCBI Taxonomy" id="1450172"/>
    <lineage>
        <taxon>Eukaryota</taxon>
        <taxon>Fungi</taxon>
        <taxon>Dikarya</taxon>
        <taxon>Ascomycota</taxon>
        <taxon>Pezizomycotina</taxon>
        <taxon>Dothideomycetes</taxon>
        <taxon>Pleosporomycetidae</taxon>
        <taxon>Pleosporales</taxon>
        <taxon>Pleosporales incertae sedis</taxon>
        <taxon>Aaosphaeria</taxon>
    </lineage>
</organism>
<evidence type="ECO:0000313" key="13">
    <source>
        <dbReference type="Proteomes" id="UP000799778"/>
    </source>
</evidence>
<dbReference type="Proteomes" id="UP000799778">
    <property type="component" value="Unassembled WGS sequence"/>
</dbReference>
<keyword evidence="6 10" id="KW-0378">Hydrolase</keyword>
<dbReference type="GeneID" id="54281179"/>